<dbReference type="PANTHER" id="PTHR33164:SF43">
    <property type="entry name" value="HTH-TYPE TRANSCRIPTIONAL REPRESSOR YETL"/>
    <property type="match status" value="1"/>
</dbReference>
<feature type="domain" description="HTH marR-type" evidence="1">
    <location>
        <begin position="3"/>
        <end position="131"/>
    </location>
</feature>
<reference evidence="2 5" key="2">
    <citation type="submission" date="2020-07" db="EMBL/GenBank/DDBJ databases">
        <title>Sequencing the genomes of 1000 actinobacteria strains.</title>
        <authorList>
            <person name="Klenk H.-P."/>
        </authorList>
    </citation>
    <scope>NUCLEOTIDE SEQUENCE [LARGE SCALE GENOMIC DNA]</scope>
    <source>
        <strain evidence="2 5">DSM 45117</strain>
    </source>
</reference>
<gene>
    <name evidence="2" type="ORF">FHR37_004999</name>
    <name evidence="3" type="ORF">SAMN05421678_11283</name>
</gene>
<dbReference type="AlphaFoldDB" id="A0A1I2XBX5"/>
<dbReference type="PROSITE" id="PS50995">
    <property type="entry name" value="HTH_MARR_2"/>
    <property type="match status" value="1"/>
</dbReference>
<dbReference type="InterPro" id="IPR039422">
    <property type="entry name" value="MarR/SlyA-like"/>
</dbReference>
<protein>
    <submittedName>
        <fullName evidence="2">DNA-binding MarR family transcriptional regulator</fullName>
    </submittedName>
    <submittedName>
        <fullName evidence="3">DNA-binding transcriptional regulator, MarR family</fullName>
    </submittedName>
</protein>
<proteinExistence type="predicted"/>
<dbReference type="InterPro" id="IPR000835">
    <property type="entry name" value="HTH_MarR-typ"/>
</dbReference>
<accession>A0A1I2XBX5</accession>
<dbReference type="InterPro" id="IPR036388">
    <property type="entry name" value="WH-like_DNA-bd_sf"/>
</dbReference>
<dbReference type="STRING" id="504797.SAMN05421678_11283"/>
<dbReference type="GO" id="GO:0003700">
    <property type="term" value="F:DNA-binding transcription factor activity"/>
    <property type="evidence" value="ECO:0007669"/>
    <property type="project" value="InterPro"/>
</dbReference>
<dbReference type="Proteomes" id="UP000199052">
    <property type="component" value="Unassembled WGS sequence"/>
</dbReference>
<evidence type="ECO:0000313" key="4">
    <source>
        <dbReference type="Proteomes" id="UP000199052"/>
    </source>
</evidence>
<dbReference type="SMART" id="SM00347">
    <property type="entry name" value="HTH_MARR"/>
    <property type="match status" value="1"/>
</dbReference>
<evidence type="ECO:0000313" key="2">
    <source>
        <dbReference type="EMBL" id="NYH86148.1"/>
    </source>
</evidence>
<dbReference type="EMBL" id="FOOI01000012">
    <property type="protein sequence ID" value="SFH10547.1"/>
    <property type="molecule type" value="Genomic_DNA"/>
</dbReference>
<dbReference type="PANTHER" id="PTHR33164">
    <property type="entry name" value="TRANSCRIPTIONAL REGULATOR, MARR FAMILY"/>
    <property type="match status" value="1"/>
</dbReference>
<keyword evidence="5" id="KW-1185">Reference proteome</keyword>
<reference evidence="3 4" key="1">
    <citation type="submission" date="2016-10" db="EMBL/GenBank/DDBJ databases">
        <authorList>
            <person name="de Groot N.N."/>
        </authorList>
    </citation>
    <scope>NUCLEOTIDE SEQUENCE [LARGE SCALE GENOMIC DNA]</scope>
    <source>
        <strain evidence="3 4">CPCC 202808</strain>
    </source>
</reference>
<dbReference type="RefSeq" id="WP_202818226.1">
    <property type="nucleotide sequence ID" value="NZ_FOOI01000012.1"/>
</dbReference>
<dbReference type="Gene3D" id="1.10.10.10">
    <property type="entry name" value="Winged helix-like DNA-binding domain superfamily/Winged helix DNA-binding domain"/>
    <property type="match status" value="1"/>
</dbReference>
<sequence length="131" mass="14707">MPTDTQYRQLLAFRNQLRRFDRWSREAAADYGLTHAQHQLLLAIRGSTTPGGPTIGEIADALLIKAHSAGELVDRLAVHGMVTRERDADDHRRVHLRLTEEGERTLAQLTKVHLAELRELAALMHGLPSDT</sequence>
<dbReference type="GO" id="GO:0006950">
    <property type="term" value="P:response to stress"/>
    <property type="evidence" value="ECO:0007669"/>
    <property type="project" value="TreeGrafter"/>
</dbReference>
<evidence type="ECO:0000313" key="3">
    <source>
        <dbReference type="EMBL" id="SFH10547.1"/>
    </source>
</evidence>
<name>A0A1I2XBX5_9ACTN</name>
<dbReference type="Pfam" id="PF12802">
    <property type="entry name" value="MarR_2"/>
    <property type="match status" value="1"/>
</dbReference>
<dbReference type="EMBL" id="JACBZA010000001">
    <property type="protein sequence ID" value="NYH86148.1"/>
    <property type="molecule type" value="Genomic_DNA"/>
</dbReference>
<evidence type="ECO:0000259" key="1">
    <source>
        <dbReference type="PROSITE" id="PS50995"/>
    </source>
</evidence>
<organism evidence="3 4">
    <name type="scientific">Actinopolymorpha cephalotaxi</name>
    <dbReference type="NCBI Taxonomy" id="504797"/>
    <lineage>
        <taxon>Bacteria</taxon>
        <taxon>Bacillati</taxon>
        <taxon>Actinomycetota</taxon>
        <taxon>Actinomycetes</taxon>
        <taxon>Propionibacteriales</taxon>
        <taxon>Actinopolymorphaceae</taxon>
        <taxon>Actinopolymorpha</taxon>
    </lineage>
</organism>
<dbReference type="Proteomes" id="UP000533017">
    <property type="component" value="Unassembled WGS sequence"/>
</dbReference>
<evidence type="ECO:0000313" key="5">
    <source>
        <dbReference type="Proteomes" id="UP000533017"/>
    </source>
</evidence>
<dbReference type="GO" id="GO:0003677">
    <property type="term" value="F:DNA binding"/>
    <property type="evidence" value="ECO:0007669"/>
    <property type="project" value="UniProtKB-KW"/>
</dbReference>
<keyword evidence="3" id="KW-0238">DNA-binding</keyword>
<dbReference type="InterPro" id="IPR036390">
    <property type="entry name" value="WH_DNA-bd_sf"/>
</dbReference>
<dbReference type="SUPFAM" id="SSF46785">
    <property type="entry name" value="Winged helix' DNA-binding domain"/>
    <property type="match status" value="1"/>
</dbReference>